<evidence type="ECO:0000313" key="5">
    <source>
        <dbReference type="Proteomes" id="UP000298493"/>
    </source>
</evidence>
<keyword evidence="1" id="KW-0479">Metal-binding</keyword>
<dbReference type="PROSITE" id="PS50157">
    <property type="entry name" value="ZINC_FINGER_C2H2_2"/>
    <property type="match status" value="1"/>
</dbReference>
<feature type="compositionally biased region" description="Polar residues" evidence="2">
    <location>
        <begin position="9"/>
        <end position="27"/>
    </location>
</feature>
<dbReference type="OrthoDB" id="2152896at2759"/>
<gene>
    <name evidence="4" type="ORF">E6O75_ATG02636</name>
</gene>
<feature type="compositionally biased region" description="Polar residues" evidence="2">
    <location>
        <begin position="306"/>
        <end position="322"/>
    </location>
</feature>
<feature type="region of interest" description="Disordered" evidence="2">
    <location>
        <begin position="137"/>
        <end position="169"/>
    </location>
</feature>
<evidence type="ECO:0000256" key="2">
    <source>
        <dbReference type="SAM" id="MobiDB-lite"/>
    </source>
</evidence>
<dbReference type="InterPro" id="IPR013087">
    <property type="entry name" value="Znf_C2H2_type"/>
</dbReference>
<keyword evidence="1" id="KW-0863">Zinc-finger</keyword>
<feature type="region of interest" description="Disordered" evidence="2">
    <location>
        <begin position="85"/>
        <end position="106"/>
    </location>
</feature>
<feature type="region of interest" description="Disordered" evidence="2">
    <location>
        <begin position="225"/>
        <end position="279"/>
    </location>
</feature>
<keyword evidence="5" id="KW-1185">Reference proteome</keyword>
<feature type="domain" description="C2H2-type" evidence="3">
    <location>
        <begin position="167"/>
        <end position="194"/>
    </location>
</feature>
<comment type="caution">
    <text evidence="4">The sequence shown here is derived from an EMBL/GenBank/DDBJ whole genome shotgun (WGS) entry which is preliminary data.</text>
</comment>
<feature type="region of interest" description="Disordered" evidence="2">
    <location>
        <begin position="1"/>
        <end position="63"/>
    </location>
</feature>
<dbReference type="AlphaFoldDB" id="A0A4Z1PG19"/>
<feature type="compositionally biased region" description="Basic and acidic residues" evidence="2">
    <location>
        <begin position="147"/>
        <end position="169"/>
    </location>
</feature>
<feature type="region of interest" description="Disordered" evidence="2">
    <location>
        <begin position="292"/>
        <end position="327"/>
    </location>
</feature>
<feature type="compositionally biased region" description="Acidic residues" evidence="2">
    <location>
        <begin position="402"/>
        <end position="412"/>
    </location>
</feature>
<feature type="region of interest" description="Disordered" evidence="2">
    <location>
        <begin position="395"/>
        <end position="436"/>
    </location>
</feature>
<dbReference type="GO" id="GO:0008270">
    <property type="term" value="F:zinc ion binding"/>
    <property type="evidence" value="ECO:0007669"/>
    <property type="project" value="UniProtKB-KW"/>
</dbReference>
<feature type="compositionally biased region" description="Polar residues" evidence="2">
    <location>
        <begin position="38"/>
        <end position="49"/>
    </location>
</feature>
<dbReference type="Proteomes" id="UP000298493">
    <property type="component" value="Unassembled WGS sequence"/>
</dbReference>
<feature type="compositionally biased region" description="Acidic residues" evidence="2">
    <location>
        <begin position="424"/>
        <end position="436"/>
    </location>
</feature>
<accession>A0A4Z1PG19</accession>
<dbReference type="PROSITE" id="PS00028">
    <property type="entry name" value="ZINC_FINGER_C2H2_1"/>
    <property type="match status" value="1"/>
</dbReference>
<evidence type="ECO:0000256" key="1">
    <source>
        <dbReference type="PROSITE-ProRule" id="PRU00042"/>
    </source>
</evidence>
<feature type="compositionally biased region" description="Basic and acidic residues" evidence="2">
    <location>
        <begin position="413"/>
        <end position="423"/>
    </location>
</feature>
<feature type="compositionally biased region" description="Low complexity" evidence="2">
    <location>
        <begin position="225"/>
        <end position="241"/>
    </location>
</feature>
<reference evidence="4 5" key="1">
    <citation type="submission" date="2019-04" db="EMBL/GenBank/DDBJ databases">
        <title>High contiguity whole genome sequence and gene annotation resource for two Venturia nashicola isolates.</title>
        <authorList>
            <person name="Prokchorchik M."/>
            <person name="Won K."/>
            <person name="Lee Y."/>
            <person name="Choi E.D."/>
            <person name="Segonzac C."/>
            <person name="Sohn K.H."/>
        </authorList>
    </citation>
    <scope>NUCLEOTIDE SEQUENCE [LARGE SCALE GENOMIC DNA]</scope>
    <source>
        <strain evidence="4 5">PRI2</strain>
    </source>
</reference>
<feature type="compositionally biased region" description="Low complexity" evidence="2">
    <location>
        <begin position="95"/>
        <end position="106"/>
    </location>
</feature>
<proteinExistence type="predicted"/>
<evidence type="ECO:0000259" key="3">
    <source>
        <dbReference type="PROSITE" id="PS50157"/>
    </source>
</evidence>
<evidence type="ECO:0000313" key="4">
    <source>
        <dbReference type="EMBL" id="TID24271.1"/>
    </source>
</evidence>
<dbReference type="EMBL" id="SNSC02000005">
    <property type="protein sequence ID" value="TID24271.1"/>
    <property type="molecule type" value="Genomic_DNA"/>
</dbReference>
<name>A0A4Z1PG19_9PEZI</name>
<organism evidence="4 5">
    <name type="scientific">Venturia nashicola</name>
    <dbReference type="NCBI Taxonomy" id="86259"/>
    <lineage>
        <taxon>Eukaryota</taxon>
        <taxon>Fungi</taxon>
        <taxon>Dikarya</taxon>
        <taxon>Ascomycota</taxon>
        <taxon>Pezizomycotina</taxon>
        <taxon>Dothideomycetes</taxon>
        <taxon>Pleosporomycetidae</taxon>
        <taxon>Venturiales</taxon>
        <taxon>Venturiaceae</taxon>
        <taxon>Venturia</taxon>
    </lineage>
</organism>
<keyword evidence="1" id="KW-0862">Zinc</keyword>
<sequence length="436" mass="46228">MTAAKDTVLNRTSSSQNRLSAGTSASNAYKMHPRTHSHSLSVGSLNPTHRVTRRKSTSASAANQAAAIAAIGRDASGNIFESGSYSGKRGGKSGFGSKSPLPASLPSGSGFGQGAYDAKYGSAIADGPALEALPEMETFNTKGRSRRASDGSQLRKGDSKRDKGGELKCETCGKGYKHSSCLTKHLWEHTPEWQLTSKLLISKHQQVQLLEAASVLVAMNVDGSAIDSDASSPAASGSSDPQDSEMSSAETTPPPQAVDEAHYATPRSPLESKRISSNSSAFSQSYQSSVFSESMPNHRPYMSHYRQWSNDGRPTTSGTSVNGGDESREHADLAAAVGLLSCSFGTPKTVPVMLQGDIPPVPPVPTEFQGPRANYRPGAFSGVPEIISANGTCHVHGSKEVDMEEESEEDDSDHEHRSSRARSDEDDEGMFGSMEE</sequence>
<protein>
    <recommendedName>
        <fullName evidence="3">C2H2-type domain-containing protein</fullName>
    </recommendedName>
</protein>